<accession>A0ABU6QNA1</accession>
<dbReference type="Proteomes" id="UP001341840">
    <property type="component" value="Unassembled WGS sequence"/>
</dbReference>
<organism evidence="1 2">
    <name type="scientific">Stylosanthes scabra</name>
    <dbReference type="NCBI Taxonomy" id="79078"/>
    <lineage>
        <taxon>Eukaryota</taxon>
        <taxon>Viridiplantae</taxon>
        <taxon>Streptophyta</taxon>
        <taxon>Embryophyta</taxon>
        <taxon>Tracheophyta</taxon>
        <taxon>Spermatophyta</taxon>
        <taxon>Magnoliopsida</taxon>
        <taxon>eudicotyledons</taxon>
        <taxon>Gunneridae</taxon>
        <taxon>Pentapetalae</taxon>
        <taxon>rosids</taxon>
        <taxon>fabids</taxon>
        <taxon>Fabales</taxon>
        <taxon>Fabaceae</taxon>
        <taxon>Papilionoideae</taxon>
        <taxon>50 kb inversion clade</taxon>
        <taxon>dalbergioids sensu lato</taxon>
        <taxon>Dalbergieae</taxon>
        <taxon>Pterocarpus clade</taxon>
        <taxon>Stylosanthes</taxon>
    </lineage>
</organism>
<name>A0ABU6QNA1_9FABA</name>
<evidence type="ECO:0000313" key="1">
    <source>
        <dbReference type="EMBL" id="MED6113477.1"/>
    </source>
</evidence>
<protein>
    <submittedName>
        <fullName evidence="1">Uncharacterized protein</fullName>
    </submittedName>
</protein>
<reference evidence="1 2" key="1">
    <citation type="journal article" date="2023" name="Plants (Basel)">
        <title>Bridging the Gap: Combining Genomics and Transcriptomics Approaches to Understand Stylosanthes scabra, an Orphan Legume from the Brazilian Caatinga.</title>
        <authorList>
            <person name="Ferreira-Neto J.R.C."/>
            <person name="da Silva M.D."/>
            <person name="Binneck E."/>
            <person name="de Melo N.F."/>
            <person name="da Silva R.H."/>
            <person name="de Melo A.L.T.M."/>
            <person name="Pandolfi V."/>
            <person name="Bustamante F.O."/>
            <person name="Brasileiro-Vidal A.C."/>
            <person name="Benko-Iseppon A.M."/>
        </authorList>
    </citation>
    <scope>NUCLEOTIDE SEQUENCE [LARGE SCALE GENOMIC DNA]</scope>
    <source>
        <tissue evidence="1">Leaves</tissue>
    </source>
</reference>
<dbReference type="EMBL" id="JASCZI010000816">
    <property type="protein sequence ID" value="MED6113477.1"/>
    <property type="molecule type" value="Genomic_DNA"/>
</dbReference>
<proteinExistence type="predicted"/>
<keyword evidence="2" id="KW-1185">Reference proteome</keyword>
<evidence type="ECO:0000313" key="2">
    <source>
        <dbReference type="Proteomes" id="UP001341840"/>
    </source>
</evidence>
<gene>
    <name evidence="1" type="ORF">PIB30_071137</name>
</gene>
<sequence>MHTHQKVEDNCKEPKEMEIVHSISSKVNPSKLPSEFQFKWVNLPTLNFIGTQHYALLETDDQLGALHGVLDKKETGSLELNASKIIICEESEFKSYGEHLHKLHKNRAKVGAFSLKKHWDLDNSKKSL</sequence>
<comment type="caution">
    <text evidence="1">The sequence shown here is derived from an EMBL/GenBank/DDBJ whole genome shotgun (WGS) entry which is preliminary data.</text>
</comment>